<proteinExistence type="predicted"/>
<keyword evidence="2" id="KW-1185">Reference proteome</keyword>
<dbReference type="Proteomes" id="UP000199400">
    <property type="component" value="Unassembled WGS sequence"/>
</dbReference>
<evidence type="ECO:0008006" key="3">
    <source>
        <dbReference type="Google" id="ProtNLM"/>
    </source>
</evidence>
<sequence length="231" mass="26271">MTCRPGPRLLLTTLRQTAGEDGWSHASVPTLAWETGQCERTIYRQLGALHLAGLLMRERRRVAGRLRTCWALGARARDLLASQFAAQLQAEQLELVDVAGQLVVATPQQADDAREAGARVVKRPLWPRRIPLSLTRDLGKLLRREGWQAVMQVLRGYHAATLDDPRQWRWWPLLWRPGVWSRAAVLAEDAAQRHRARVHRHLESLRPKPETEPEAVTALLMRWRHQGGTAP</sequence>
<reference evidence="2" key="1">
    <citation type="submission" date="2016-10" db="EMBL/GenBank/DDBJ databases">
        <authorList>
            <person name="Varghese N."/>
            <person name="Submissions S."/>
        </authorList>
    </citation>
    <scope>NUCLEOTIDE SEQUENCE [LARGE SCALE GENOMIC DNA]</scope>
    <source>
        <strain evidence="2">ATCC 25963</strain>
    </source>
</reference>
<name>A0A1I2IKU0_9BACT</name>
<accession>A0A1I2IKU0</accession>
<evidence type="ECO:0000313" key="1">
    <source>
        <dbReference type="EMBL" id="SFF41657.1"/>
    </source>
</evidence>
<dbReference type="EMBL" id="FOMX01000067">
    <property type="protein sequence ID" value="SFF41657.1"/>
    <property type="molecule type" value="Genomic_DNA"/>
</dbReference>
<dbReference type="AlphaFoldDB" id="A0A1I2IKU0"/>
<evidence type="ECO:0000313" key="2">
    <source>
        <dbReference type="Proteomes" id="UP000199400"/>
    </source>
</evidence>
<gene>
    <name evidence="1" type="ORF">SAMN02745121_08723</name>
</gene>
<protein>
    <recommendedName>
        <fullName evidence="3">Helix-turn-helix domain-containing protein</fullName>
    </recommendedName>
</protein>
<organism evidence="1 2">
    <name type="scientific">Nannocystis exedens</name>
    <dbReference type="NCBI Taxonomy" id="54"/>
    <lineage>
        <taxon>Bacteria</taxon>
        <taxon>Pseudomonadati</taxon>
        <taxon>Myxococcota</taxon>
        <taxon>Polyangia</taxon>
        <taxon>Nannocystales</taxon>
        <taxon>Nannocystaceae</taxon>
        <taxon>Nannocystis</taxon>
    </lineage>
</organism>
<dbReference type="STRING" id="54.SAMN02745121_08723"/>